<dbReference type="KEGG" id="bmy:BM_BM1514"/>
<protein>
    <submittedName>
        <fullName evidence="1 4">Bm1514</fullName>
    </submittedName>
</protein>
<dbReference type="WBParaSite" id="Bm1514.1">
    <property type="protein sequence ID" value="Bm1514.1"/>
    <property type="gene ID" value="WBGene00221775"/>
</dbReference>
<dbReference type="EMBL" id="CAAKNF010000196">
    <property type="protein sequence ID" value="VIO86700.1"/>
    <property type="molecule type" value="Genomic_DNA"/>
</dbReference>
<gene>
    <name evidence="1 4 5" type="ORF">Bm1514</name>
    <name evidence="2" type="ORF">BM_BM1514</name>
    <name evidence="1" type="ORF">BM_Bm1514</name>
</gene>
<dbReference type="AlphaFoldDB" id="A0A0J9Y3E9"/>
<sequence length="36" mass="4374">MRKILSCRCFRRLSKNCTESDAFLIFELFVKRSLFD</sequence>
<dbReference type="GeneID" id="66058176"/>
<reference evidence="1 3" key="1">
    <citation type="journal article" date="2007" name="Science">
        <title>Draft genome of the filarial nematode parasite Brugia malayi.</title>
        <authorList>
            <person name="Ghedin E."/>
            <person name="Wang S."/>
            <person name="Spiro D."/>
            <person name="Caler E."/>
            <person name="Zhao Q."/>
            <person name="Crabtree J."/>
            <person name="Allen J.E."/>
            <person name="Delcher A.L."/>
            <person name="Guiliano D.B."/>
            <person name="Miranda-Saavedra D."/>
            <person name="Angiuoli S.V."/>
            <person name="Creasy T."/>
            <person name="Amedeo P."/>
            <person name="Haas B."/>
            <person name="El-Sayed N.M."/>
            <person name="Wortman J.R."/>
            <person name="Feldblyum T."/>
            <person name="Tallon L."/>
            <person name="Schatz M."/>
            <person name="Shumway M."/>
            <person name="Koo H."/>
            <person name="Salzberg S.L."/>
            <person name="Schobel S."/>
            <person name="Pertea M."/>
            <person name="Pop M."/>
            <person name="White O."/>
            <person name="Barton G.J."/>
            <person name="Carlow C.K."/>
            <person name="Crawford M.J."/>
            <person name="Daub J."/>
            <person name="Dimmic M.W."/>
            <person name="Estes C.F."/>
            <person name="Foster J.M."/>
            <person name="Ganatra M."/>
            <person name="Gregory W.F."/>
            <person name="Johnson N.M."/>
            <person name="Jin J."/>
            <person name="Komuniecki R."/>
            <person name="Korf I."/>
            <person name="Kumar S."/>
            <person name="Laney S."/>
            <person name="Li B.W."/>
            <person name="Li W."/>
            <person name="Lindblom T.H."/>
            <person name="Lustigman S."/>
            <person name="Ma D."/>
            <person name="Maina C.V."/>
            <person name="Martin D.M."/>
            <person name="McCarter J.P."/>
            <person name="McReynolds L."/>
            <person name="Mitreva M."/>
            <person name="Nutman T.B."/>
            <person name="Parkinson J."/>
            <person name="Peregrin-Alvarez J.M."/>
            <person name="Poole C."/>
            <person name="Ren Q."/>
            <person name="Saunders L."/>
            <person name="Sluder A.E."/>
            <person name="Smith K."/>
            <person name="Stanke M."/>
            <person name="Unnasch T.R."/>
            <person name="Ware J."/>
            <person name="Wei A.D."/>
            <person name="Weil G."/>
            <person name="Williams D.J."/>
            <person name="Zhang Y."/>
            <person name="Williams S.A."/>
            <person name="Fraser-Liggett C."/>
            <person name="Slatko B."/>
            <person name="Blaxter M.L."/>
            <person name="Scott A.L."/>
        </authorList>
    </citation>
    <scope>NUCLEOTIDE SEQUENCE</scope>
    <source>
        <strain evidence="1 3">FR3</strain>
    </source>
</reference>
<dbReference type="RefSeq" id="XP_042929654.1">
    <property type="nucleotide sequence ID" value="XM_043073720.1"/>
</dbReference>
<dbReference type="WormBase" id="Bm1514">
    <property type="protein sequence ID" value="BM36219"/>
    <property type="gene ID" value="WBGene00221775"/>
</dbReference>
<dbReference type="EMBL" id="LN857014">
    <property type="protein sequence ID" value="CDQ00978.1"/>
    <property type="molecule type" value="Genomic_DNA"/>
</dbReference>
<proteinExistence type="predicted"/>
<evidence type="ECO:0000313" key="5">
    <source>
        <dbReference type="WormBase" id="Bm1514"/>
    </source>
</evidence>
<keyword evidence="3" id="KW-1185">Reference proteome</keyword>
<name>A0A0J9Y3E9_BRUMA</name>
<organism evidence="1">
    <name type="scientific">Brugia malayi</name>
    <name type="common">Filarial nematode worm</name>
    <dbReference type="NCBI Taxonomy" id="6279"/>
    <lineage>
        <taxon>Eukaryota</taxon>
        <taxon>Metazoa</taxon>
        <taxon>Ecdysozoa</taxon>
        <taxon>Nematoda</taxon>
        <taxon>Chromadorea</taxon>
        <taxon>Rhabditida</taxon>
        <taxon>Spirurina</taxon>
        <taxon>Spiruromorpha</taxon>
        <taxon>Filarioidea</taxon>
        <taxon>Onchocercidae</taxon>
        <taxon>Brugia</taxon>
    </lineage>
</organism>
<evidence type="ECO:0000313" key="2">
    <source>
        <dbReference type="EMBL" id="VIO86700.1"/>
    </source>
</evidence>
<reference evidence="4" key="4">
    <citation type="submission" date="2019-12" db="UniProtKB">
        <authorList>
            <consortium name="WormBaseParasite"/>
        </authorList>
    </citation>
    <scope>IDENTIFICATION</scope>
</reference>
<evidence type="ECO:0000313" key="4">
    <source>
        <dbReference type="WBParaSite" id="Bm1514.1"/>
    </source>
</evidence>
<evidence type="ECO:0000313" key="3">
    <source>
        <dbReference type="Proteomes" id="UP000006672"/>
    </source>
</evidence>
<reference evidence="2" key="3">
    <citation type="submission" date="2019-04" db="EMBL/GenBank/DDBJ databases">
        <authorList>
            <person name="Howe K."/>
            <person name="Paulini M."/>
            <person name="Williams G."/>
        </authorList>
    </citation>
    <scope>NUCLEOTIDE SEQUENCE [LARGE SCALE GENOMIC DNA]</scope>
    <source>
        <strain evidence="2">FR3</strain>
    </source>
</reference>
<evidence type="ECO:0000313" key="1">
    <source>
        <dbReference type="EMBL" id="CDQ00978.1"/>
    </source>
</evidence>
<accession>A0A0J9Y3E9</accession>
<dbReference type="CTD" id="66058176"/>
<accession>A0A4E9ESB3</accession>
<dbReference type="Proteomes" id="UP000006672">
    <property type="component" value="Unassembled WGS sequence"/>
</dbReference>
<reference evidence="1" key="2">
    <citation type="submission" date="2012-12" db="EMBL/GenBank/DDBJ databases">
        <authorList>
            <person name="Gao Y.W."/>
            <person name="Fan S.T."/>
            <person name="Sun H.T."/>
            <person name="Wang Z."/>
            <person name="Gao X.L."/>
            <person name="Li Y.G."/>
            <person name="Wang T.C."/>
            <person name="Zhang K."/>
            <person name="Xu W.W."/>
            <person name="Yu Z.J."/>
            <person name="Xia X.Z."/>
        </authorList>
    </citation>
    <scope>NUCLEOTIDE SEQUENCE</scope>
    <source>
        <strain evidence="1">FR3</strain>
    </source>
</reference>